<name>A0A1J4VAL2_9BACT</name>
<comment type="caution">
    <text evidence="1">The sequence shown here is derived from an EMBL/GenBank/DDBJ whole genome shotgun (WGS) entry which is preliminary data.</text>
</comment>
<dbReference type="AlphaFoldDB" id="A0A1J4VAL2"/>
<sequence length="221" mass="24705">MIITREQLAGLEVGDVLSLSSPCGQIFYFVIMERDRAKVILSAPENKIGDVLPVKNIAWEYLIVDDAGDICDSKDKDLTEYFLGGTIMKGALKVVAKEYSTRLMPNMKLVHKGIVQVRVGEDRVEAVKKTLKKIQCVVFNADYGDSTAILFEMFSRAIQGTPPGELPLYLDHLYKAVLKFEKMKEGQLVRVVASEVFFSNEPDAIPLSGEVDEVIRKMREG</sequence>
<accession>A0A1J4VAL2</accession>
<dbReference type="EMBL" id="MNVN01000002">
    <property type="protein sequence ID" value="OIO31311.1"/>
    <property type="molecule type" value="Genomic_DNA"/>
</dbReference>
<evidence type="ECO:0000313" key="2">
    <source>
        <dbReference type="Proteomes" id="UP000181992"/>
    </source>
</evidence>
<reference evidence="1 2" key="1">
    <citation type="journal article" date="2016" name="Environ. Microbiol.">
        <title>Genomic resolution of a cold subsurface aquifer community provides metabolic insights for novel microbes adapted to high CO concentrations.</title>
        <authorList>
            <person name="Probst A.J."/>
            <person name="Castelle C.J."/>
            <person name="Singh A."/>
            <person name="Brown C.T."/>
            <person name="Anantharaman K."/>
            <person name="Sharon I."/>
            <person name="Hug L.A."/>
            <person name="Burstein D."/>
            <person name="Emerson J.B."/>
            <person name="Thomas B.C."/>
            <person name="Banfield J.F."/>
        </authorList>
    </citation>
    <scope>NUCLEOTIDE SEQUENCE [LARGE SCALE GENOMIC DNA]</scope>
    <source>
        <strain evidence="1">CG1_02_43_90</strain>
    </source>
</reference>
<dbReference type="Proteomes" id="UP000181992">
    <property type="component" value="Unassembled WGS sequence"/>
</dbReference>
<gene>
    <name evidence="1" type="ORF">AUJ77_00155</name>
</gene>
<proteinExistence type="predicted"/>
<protein>
    <submittedName>
        <fullName evidence="1">Uncharacterized protein</fullName>
    </submittedName>
</protein>
<organism evidence="1 2">
    <name type="scientific">Candidatus Nomurabacteria bacterium CG1_02_43_90</name>
    <dbReference type="NCBI Taxonomy" id="1805281"/>
    <lineage>
        <taxon>Bacteria</taxon>
        <taxon>Candidatus Nomuraibacteriota</taxon>
    </lineage>
</organism>
<evidence type="ECO:0000313" key="1">
    <source>
        <dbReference type="EMBL" id="OIO31311.1"/>
    </source>
</evidence>